<dbReference type="EMBL" id="CAACVJ010000013">
    <property type="protein sequence ID" value="VEP11597.1"/>
    <property type="molecule type" value="Genomic_DNA"/>
</dbReference>
<reference evidence="1 2" key="1">
    <citation type="submission" date="2019-01" db="EMBL/GenBank/DDBJ databases">
        <authorList>
            <person name="Brito A."/>
        </authorList>
    </citation>
    <scope>NUCLEOTIDE SEQUENCE [LARGE SCALE GENOMIC DNA]</scope>
    <source>
        <strain evidence="1">1</strain>
    </source>
</reference>
<keyword evidence="1" id="KW-0808">Transferase</keyword>
<dbReference type="AlphaFoldDB" id="A0A563VJU0"/>
<keyword evidence="2" id="KW-1185">Reference proteome</keyword>
<dbReference type="Gene3D" id="3.90.550.10">
    <property type="entry name" value="Spore Coat Polysaccharide Biosynthesis Protein SpsA, Chain A"/>
    <property type="match status" value="1"/>
</dbReference>
<evidence type="ECO:0000313" key="2">
    <source>
        <dbReference type="Proteomes" id="UP000320055"/>
    </source>
</evidence>
<gene>
    <name evidence="1" type="ORF">H1P_110047</name>
</gene>
<accession>A0A563VJU0</accession>
<proteinExistence type="predicted"/>
<name>A0A563VJU0_9CYAN</name>
<organism evidence="1 2">
    <name type="scientific">Hyella patelloides LEGE 07179</name>
    <dbReference type="NCBI Taxonomy" id="945734"/>
    <lineage>
        <taxon>Bacteria</taxon>
        <taxon>Bacillati</taxon>
        <taxon>Cyanobacteriota</taxon>
        <taxon>Cyanophyceae</taxon>
        <taxon>Pleurocapsales</taxon>
        <taxon>Hyellaceae</taxon>
        <taxon>Hyella</taxon>
    </lineage>
</organism>
<evidence type="ECO:0000313" key="1">
    <source>
        <dbReference type="EMBL" id="VEP11597.1"/>
    </source>
</evidence>
<dbReference type="GO" id="GO:0016740">
    <property type="term" value="F:transferase activity"/>
    <property type="evidence" value="ECO:0007669"/>
    <property type="project" value="UniProtKB-KW"/>
</dbReference>
<dbReference type="OrthoDB" id="507028at2"/>
<dbReference type="Proteomes" id="UP000320055">
    <property type="component" value="Unassembled WGS sequence"/>
</dbReference>
<sequence length="266" mass="30466">MTISDFGVFYVAAGQKYVDEACKSATSLKKINPSLKISLLSDRELPEQDLFEKVILVEEKVTCRNEGLLFKVKHLYFSSPYQKTLFVDTDTYFTDDCASGFDILNYFDLALVPAPVDTHYPQLDSGKKIECKPLNTGVILYNKNENNDSLFSCWLDTYTKKLTVNSKLKQSDQTSFVEALMQSKSRVYPLPPEWNARFCFINAFCEPVKILHGYSSNIEKIAQAINSAPKSSRVWIPHLKKCIVFKPYTWRHTLGKIKFLRQLLGK</sequence>
<protein>
    <submittedName>
        <fullName evidence="1">Glycosyl transferase family 8 (Modular protein)</fullName>
    </submittedName>
</protein>
<dbReference type="RefSeq" id="WP_144863847.1">
    <property type="nucleotide sequence ID" value="NZ_LR213774.1"/>
</dbReference>
<dbReference type="InterPro" id="IPR029044">
    <property type="entry name" value="Nucleotide-diphossugar_trans"/>
</dbReference>
<dbReference type="SUPFAM" id="SSF53448">
    <property type="entry name" value="Nucleotide-diphospho-sugar transferases"/>
    <property type="match status" value="1"/>
</dbReference>